<dbReference type="Pfam" id="PF00059">
    <property type="entry name" value="Lectin_C"/>
    <property type="match status" value="1"/>
</dbReference>
<dbReference type="Proteomes" id="UP000694580">
    <property type="component" value="Chromosome 5"/>
</dbReference>
<gene>
    <name evidence="4" type="primary">LOC114790332</name>
</gene>
<dbReference type="GO" id="GO:0030246">
    <property type="term" value="F:carbohydrate binding"/>
    <property type="evidence" value="ECO:0007669"/>
    <property type="project" value="UniProtKB-KW"/>
</dbReference>
<dbReference type="InterPro" id="IPR051379">
    <property type="entry name" value="C-type_Lectin_Receptor_IMM"/>
</dbReference>
<dbReference type="PROSITE" id="PS50041">
    <property type="entry name" value="C_TYPE_LECTIN_2"/>
    <property type="match status" value="1"/>
</dbReference>
<evidence type="ECO:0000259" key="3">
    <source>
        <dbReference type="PROSITE" id="PS50041"/>
    </source>
</evidence>
<accession>A0AAY4DRS3</accession>
<dbReference type="AlphaFoldDB" id="A0AAY4DRS3"/>
<evidence type="ECO:0000313" key="4">
    <source>
        <dbReference type="Ensembl" id="ENSDCDP00010047919.1"/>
    </source>
</evidence>
<dbReference type="InterPro" id="IPR001304">
    <property type="entry name" value="C-type_lectin-like"/>
</dbReference>
<keyword evidence="1" id="KW-0430">Lectin</keyword>
<evidence type="ECO:0000256" key="2">
    <source>
        <dbReference type="SAM" id="Phobius"/>
    </source>
</evidence>
<keyword evidence="2" id="KW-0472">Membrane</keyword>
<dbReference type="SMART" id="SM00034">
    <property type="entry name" value="CLECT"/>
    <property type="match status" value="1"/>
</dbReference>
<reference evidence="4 5" key="1">
    <citation type="submission" date="2020-06" db="EMBL/GenBank/DDBJ databases">
        <authorList>
            <consortium name="Wellcome Sanger Institute Data Sharing"/>
        </authorList>
    </citation>
    <scope>NUCLEOTIDE SEQUENCE [LARGE SCALE GENOMIC DNA]</scope>
</reference>
<proteinExistence type="predicted"/>
<dbReference type="InterPro" id="IPR016186">
    <property type="entry name" value="C-type_lectin-like/link_sf"/>
</dbReference>
<protein>
    <recommendedName>
        <fullName evidence="3">C-type lectin domain-containing protein</fullName>
    </recommendedName>
</protein>
<dbReference type="SUPFAM" id="SSF56436">
    <property type="entry name" value="C-type lectin-like"/>
    <property type="match status" value="1"/>
</dbReference>
<dbReference type="PANTHER" id="PTHR46746:SF3">
    <property type="entry name" value="C-TYPE LECTIN DOMAIN-CONTAINING PROTEIN-RELATED"/>
    <property type="match status" value="1"/>
</dbReference>
<sequence length="286" mass="33102">MDDESYANIVFANSPEKNPKVQEQREDTVYAEVKTADISSQPISTEVDKTTMMPNHCAAVTLGLCSVLLLLASVTLSIYLSTYISKYKTMLVRYENEITAREQLGAHYKRLQEQVHQLNQTLEFILKFDQFPVQQYCQDVNSSTKERICNPCQNGWKNYMSSCYKFQMTDFPWTTWNKGKTNCSQLGAHLVIIDTKEEQEYINNHTRYYYDDFHGYWFGLSKSHAGKWHWVNGSELNGGNWKDNRDDGNCAMTMPSSDPSRSWAAKNCAMENRWICETEALHWPQG</sequence>
<reference evidence="4" key="3">
    <citation type="submission" date="2025-09" db="UniProtKB">
        <authorList>
            <consortium name="Ensembl"/>
        </authorList>
    </citation>
    <scope>IDENTIFICATION</scope>
</reference>
<evidence type="ECO:0000313" key="5">
    <source>
        <dbReference type="Proteomes" id="UP000694580"/>
    </source>
</evidence>
<evidence type="ECO:0000256" key="1">
    <source>
        <dbReference type="ARBA" id="ARBA00022734"/>
    </source>
</evidence>
<name>A0AAY4DRS3_9TELE</name>
<dbReference type="GeneTree" id="ENSGT01100000263776"/>
<feature type="transmembrane region" description="Helical" evidence="2">
    <location>
        <begin position="58"/>
        <end position="80"/>
    </location>
</feature>
<keyword evidence="2" id="KW-1133">Transmembrane helix</keyword>
<keyword evidence="2" id="KW-0812">Transmembrane</keyword>
<organism evidence="4 5">
    <name type="scientific">Denticeps clupeoides</name>
    <name type="common">denticle herring</name>
    <dbReference type="NCBI Taxonomy" id="299321"/>
    <lineage>
        <taxon>Eukaryota</taxon>
        <taxon>Metazoa</taxon>
        <taxon>Chordata</taxon>
        <taxon>Craniata</taxon>
        <taxon>Vertebrata</taxon>
        <taxon>Euteleostomi</taxon>
        <taxon>Actinopterygii</taxon>
        <taxon>Neopterygii</taxon>
        <taxon>Teleostei</taxon>
        <taxon>Clupei</taxon>
        <taxon>Clupeiformes</taxon>
        <taxon>Denticipitoidei</taxon>
        <taxon>Denticipitidae</taxon>
        <taxon>Denticeps</taxon>
    </lineage>
</organism>
<dbReference type="InterPro" id="IPR016187">
    <property type="entry name" value="CTDL_fold"/>
</dbReference>
<dbReference type="PANTHER" id="PTHR46746">
    <property type="entry name" value="KILLER CELL LECTIN-LIKE RECEPTOR SUBFAMILY F MEMBER 2"/>
    <property type="match status" value="1"/>
</dbReference>
<dbReference type="Ensembl" id="ENSDCDT00010058172.1">
    <property type="protein sequence ID" value="ENSDCDP00010047919.1"/>
    <property type="gene ID" value="ENSDCDG00010028907.1"/>
</dbReference>
<dbReference type="GO" id="GO:0005886">
    <property type="term" value="C:plasma membrane"/>
    <property type="evidence" value="ECO:0007669"/>
    <property type="project" value="TreeGrafter"/>
</dbReference>
<dbReference type="Gene3D" id="3.10.100.10">
    <property type="entry name" value="Mannose-Binding Protein A, subunit A"/>
    <property type="match status" value="1"/>
</dbReference>
<reference evidence="4" key="2">
    <citation type="submission" date="2025-08" db="UniProtKB">
        <authorList>
            <consortium name="Ensembl"/>
        </authorList>
    </citation>
    <scope>IDENTIFICATION</scope>
</reference>
<keyword evidence="5" id="KW-1185">Reference proteome</keyword>
<feature type="domain" description="C-type lectin" evidence="3">
    <location>
        <begin position="159"/>
        <end position="277"/>
    </location>
</feature>